<dbReference type="RefSeq" id="WP_083520175.1">
    <property type="nucleotide sequence ID" value="NZ_PDEA01000001.1"/>
</dbReference>
<dbReference type="InterPro" id="IPR012910">
    <property type="entry name" value="Plug_dom"/>
</dbReference>
<evidence type="ECO:0000256" key="10">
    <source>
        <dbReference type="PROSITE-ProRule" id="PRU01360"/>
    </source>
</evidence>
<dbReference type="GO" id="GO:0044718">
    <property type="term" value="P:siderophore transmembrane transport"/>
    <property type="evidence" value="ECO:0007669"/>
    <property type="project" value="TreeGrafter"/>
</dbReference>
<dbReference type="PANTHER" id="PTHR30069:SF40">
    <property type="entry name" value="TONB-DEPENDENT RECEPTOR NMB0964-RELATED"/>
    <property type="match status" value="1"/>
</dbReference>
<evidence type="ECO:0000256" key="6">
    <source>
        <dbReference type="ARBA" id="ARBA00023077"/>
    </source>
</evidence>
<dbReference type="PROSITE" id="PS52016">
    <property type="entry name" value="TONB_DEPENDENT_REC_3"/>
    <property type="match status" value="1"/>
</dbReference>
<keyword evidence="9 10" id="KW-0998">Cell outer membrane</keyword>
<keyword evidence="7 10" id="KW-0472">Membrane</keyword>
<evidence type="ECO:0000313" key="15">
    <source>
        <dbReference type="Proteomes" id="UP000220246"/>
    </source>
</evidence>
<dbReference type="OrthoDB" id="9795928at2"/>
<organism evidence="14 15">
    <name type="scientific">Comamonas terrigena</name>
    <dbReference type="NCBI Taxonomy" id="32013"/>
    <lineage>
        <taxon>Bacteria</taxon>
        <taxon>Pseudomonadati</taxon>
        <taxon>Pseudomonadota</taxon>
        <taxon>Betaproteobacteria</taxon>
        <taxon>Burkholderiales</taxon>
        <taxon>Comamonadaceae</taxon>
        <taxon>Comamonas</taxon>
    </lineage>
</organism>
<keyword evidence="6 11" id="KW-0798">TonB box</keyword>
<dbReference type="GeneID" id="80801638"/>
<evidence type="ECO:0000256" key="5">
    <source>
        <dbReference type="ARBA" id="ARBA00022692"/>
    </source>
</evidence>
<feature type="domain" description="TonB-dependent receptor plug" evidence="13">
    <location>
        <begin position="111"/>
        <end position="214"/>
    </location>
</feature>
<comment type="similarity">
    <text evidence="2 10 11">Belongs to the TonB-dependent receptor family.</text>
</comment>
<dbReference type="AlphaFoldDB" id="A0A2A7UWB1"/>
<evidence type="ECO:0000256" key="4">
    <source>
        <dbReference type="ARBA" id="ARBA00022452"/>
    </source>
</evidence>
<name>A0A2A7UWB1_COMTR</name>
<dbReference type="InterPro" id="IPR037066">
    <property type="entry name" value="Plug_dom_sf"/>
</dbReference>
<dbReference type="SUPFAM" id="SSF56935">
    <property type="entry name" value="Porins"/>
    <property type="match status" value="1"/>
</dbReference>
<sequence length="740" mass="79409">MNVLSASTHPAQSRANSSTAAAAVAEPAWTAPLGAGRSRLGGVAFACWCLAIGTAAAHAQTPSAEAGAVTPAPTTVAAQGADAVAAKPASGIESTLHEVEIRSSAWSLEQSALASPVQVLEGEALEARRSATLGETLASEPGVQSTHFGAGASRPVIRGMDGPRVQVLSGGSAVQDASNVSPDHAVMADSMLAEQIEVLRGPSALLYGGAVGGVVNVLDGKIPTAVPENGVQGSAQARYSSADRGKTGAFALTGGQGPLVVHVEGMGRNAQEYRVGRGWDGGSRVGGSYSKGETGSVGLSWVGSEGYLGLAYTRQEARYGLPGHEHVDCHAHGDHLHCHDDHDHDHDHGEGADIPTVDMRSNRWDLRGAWRNPVAGIAAVRLTASKTRYGHEELDEGEVATKFRNRAHDLRLEVEHQPIPGLAGLSGVFGVQSAQRRFSTEGEEATVQPTDTRSWGMFWLERYQVGDWTLQGALRHDRQRIRALETGEEREHSGSSASLGTVWRFQPGWQASLSYTHASRMPTAEELFSDGVHLATNAYERGNSQLGRENSRAWDLGLRKTAGDTTWGVSLYRHQVDGYIYGRTLDVHDGFQLLEYSQADARFTGLEAEMRHRFNANWALRLWGDAVRAERSDGTRLPRIPPARLGAQLQASWQDWKGNVEWVQAARQSRVAPLESPTPGYGLLHAGISYTLRTPQGQPLELFVQGRNLTNRLAYAHTSFIKDAAPLMGRNITLGVKMDF</sequence>
<keyword evidence="3 10" id="KW-0813">Transport</keyword>
<evidence type="ECO:0000256" key="3">
    <source>
        <dbReference type="ARBA" id="ARBA00022448"/>
    </source>
</evidence>
<dbReference type="GO" id="GO:0015344">
    <property type="term" value="F:siderophore uptake transmembrane transporter activity"/>
    <property type="evidence" value="ECO:0007669"/>
    <property type="project" value="TreeGrafter"/>
</dbReference>
<evidence type="ECO:0000256" key="8">
    <source>
        <dbReference type="ARBA" id="ARBA00023170"/>
    </source>
</evidence>
<feature type="domain" description="TonB-dependent receptor-like beta-barrel" evidence="12">
    <location>
        <begin position="343"/>
        <end position="709"/>
    </location>
</feature>
<keyword evidence="15" id="KW-1185">Reference proteome</keyword>
<keyword evidence="4 10" id="KW-1134">Transmembrane beta strand</keyword>
<accession>A0A2A7UWB1</accession>
<keyword evidence="8 14" id="KW-0675">Receptor</keyword>
<reference evidence="15" key="1">
    <citation type="submission" date="2017-09" db="EMBL/GenBank/DDBJ databases">
        <title>FDA dAtabase for Regulatory Grade micrObial Sequences (FDA-ARGOS): Supporting development and validation of Infectious Disease Dx tests.</title>
        <authorList>
            <person name="Minogue T."/>
            <person name="Wolcott M."/>
            <person name="Wasieloski L."/>
            <person name="Aguilar W."/>
            <person name="Moore D."/>
            <person name="Tallon L."/>
            <person name="Sadzewicz L."/>
            <person name="Ott S."/>
            <person name="Zhao X."/>
            <person name="Nagaraj S."/>
            <person name="Vavikolanu K."/>
            <person name="Aluvathingal J."/>
            <person name="Nadendla S."/>
            <person name="Sichtig H."/>
        </authorList>
    </citation>
    <scope>NUCLEOTIDE SEQUENCE [LARGE SCALE GENOMIC DNA]</scope>
    <source>
        <strain evidence="15">FDAARGOS_394</strain>
    </source>
</reference>
<proteinExistence type="inferred from homology"/>
<evidence type="ECO:0000256" key="9">
    <source>
        <dbReference type="ARBA" id="ARBA00023237"/>
    </source>
</evidence>
<comment type="caution">
    <text evidence="14">The sequence shown here is derived from an EMBL/GenBank/DDBJ whole genome shotgun (WGS) entry which is preliminary data.</text>
</comment>
<dbReference type="Gene3D" id="2.40.170.20">
    <property type="entry name" value="TonB-dependent receptor, beta-barrel domain"/>
    <property type="match status" value="1"/>
</dbReference>
<dbReference type="InterPro" id="IPR039426">
    <property type="entry name" value="TonB-dep_rcpt-like"/>
</dbReference>
<dbReference type="Gene3D" id="2.170.130.10">
    <property type="entry name" value="TonB-dependent receptor, plug domain"/>
    <property type="match status" value="1"/>
</dbReference>
<keyword evidence="5 10" id="KW-0812">Transmembrane</keyword>
<gene>
    <name evidence="14" type="ORF">CRM82_13515</name>
</gene>
<evidence type="ECO:0000313" key="14">
    <source>
        <dbReference type="EMBL" id="PEH89481.1"/>
    </source>
</evidence>
<dbReference type="Pfam" id="PF07715">
    <property type="entry name" value="Plug"/>
    <property type="match status" value="1"/>
</dbReference>
<dbReference type="PANTHER" id="PTHR30069">
    <property type="entry name" value="TONB-DEPENDENT OUTER MEMBRANE RECEPTOR"/>
    <property type="match status" value="1"/>
</dbReference>
<dbReference type="Pfam" id="PF00593">
    <property type="entry name" value="TonB_dep_Rec_b-barrel"/>
    <property type="match status" value="1"/>
</dbReference>
<evidence type="ECO:0000259" key="13">
    <source>
        <dbReference type="Pfam" id="PF07715"/>
    </source>
</evidence>
<evidence type="ECO:0000256" key="7">
    <source>
        <dbReference type="ARBA" id="ARBA00023136"/>
    </source>
</evidence>
<protein>
    <submittedName>
        <fullName evidence="14">TonB-dependent receptor</fullName>
    </submittedName>
</protein>
<dbReference type="GO" id="GO:0009279">
    <property type="term" value="C:cell outer membrane"/>
    <property type="evidence" value="ECO:0007669"/>
    <property type="project" value="UniProtKB-SubCell"/>
</dbReference>
<evidence type="ECO:0000256" key="1">
    <source>
        <dbReference type="ARBA" id="ARBA00004571"/>
    </source>
</evidence>
<dbReference type="InterPro" id="IPR036942">
    <property type="entry name" value="Beta-barrel_TonB_sf"/>
</dbReference>
<evidence type="ECO:0000259" key="12">
    <source>
        <dbReference type="Pfam" id="PF00593"/>
    </source>
</evidence>
<evidence type="ECO:0000256" key="11">
    <source>
        <dbReference type="RuleBase" id="RU003357"/>
    </source>
</evidence>
<dbReference type="Proteomes" id="UP000220246">
    <property type="component" value="Unassembled WGS sequence"/>
</dbReference>
<comment type="subcellular location">
    <subcellularLocation>
        <location evidence="1 10">Cell outer membrane</location>
        <topology evidence="1 10">Multi-pass membrane protein</topology>
    </subcellularLocation>
</comment>
<dbReference type="STRING" id="1219032.GCA_001515545_00056"/>
<dbReference type="EMBL" id="PDEA01000001">
    <property type="protein sequence ID" value="PEH89481.1"/>
    <property type="molecule type" value="Genomic_DNA"/>
</dbReference>
<evidence type="ECO:0000256" key="2">
    <source>
        <dbReference type="ARBA" id="ARBA00009810"/>
    </source>
</evidence>
<dbReference type="InterPro" id="IPR000531">
    <property type="entry name" value="Beta-barrel_TonB"/>
</dbReference>